<sequence>MFRLFRNQHKAKTKLRVLLVFQLSAIFSLTAAICLQFTGDTSAAFYDIENFDVSLQTCENFQHTDKNCHYDKRWDQSDLHVVNQTDTKGTVCSPVRLFAELENRGEKLKKSKWKWELHKLANTRKPLKDGNVIDKGYVSIQIGESLYKIETNKKVKSGIYVFKVYKPAGYPADGSKSEWSDPMTIVKCDEKPTTPKKESQPAVENQHNQADSDRKDKTDKEKTADKAVTEDKENQPVQKESGEEDEKSIKADQ</sequence>
<feature type="compositionally biased region" description="Basic and acidic residues" evidence="1">
    <location>
        <begin position="187"/>
        <end position="199"/>
    </location>
</feature>
<protein>
    <submittedName>
        <fullName evidence="3">Amyloid fiber anchoring/assembly protein TapA</fullName>
    </submittedName>
</protein>
<dbReference type="AlphaFoldDB" id="A0A9Q4EJN1"/>
<feature type="compositionally biased region" description="Basic and acidic residues" evidence="1">
    <location>
        <begin position="210"/>
        <end position="234"/>
    </location>
</feature>
<keyword evidence="2" id="KW-0732">Signal</keyword>
<dbReference type="InterPro" id="IPR023848">
    <property type="entry name" value="TasA"/>
</dbReference>
<organism evidence="3 4">
    <name type="scientific">Bacillus halotolerans</name>
    <dbReference type="NCBI Taxonomy" id="260554"/>
    <lineage>
        <taxon>Bacteria</taxon>
        <taxon>Bacillati</taxon>
        <taxon>Bacillota</taxon>
        <taxon>Bacilli</taxon>
        <taxon>Bacillales</taxon>
        <taxon>Bacillaceae</taxon>
        <taxon>Bacillus</taxon>
    </lineage>
</organism>
<evidence type="ECO:0000256" key="1">
    <source>
        <dbReference type="SAM" id="MobiDB-lite"/>
    </source>
</evidence>
<name>A0A9Q4EJN1_9BACI</name>
<feature type="region of interest" description="Disordered" evidence="1">
    <location>
        <begin position="171"/>
        <end position="253"/>
    </location>
</feature>
<feature type="signal peptide" evidence="2">
    <location>
        <begin position="1"/>
        <end position="31"/>
    </location>
</feature>
<comment type="caution">
    <text evidence="3">The sequence shown here is derived from an EMBL/GenBank/DDBJ whole genome shotgun (WGS) entry which is preliminary data.</text>
</comment>
<gene>
    <name evidence="3" type="primary">tapA</name>
    <name evidence="3" type="ORF">MOF03_07420</name>
</gene>
<dbReference type="NCBIfam" id="TIGR04087">
    <property type="entry name" value="YqxM_for_SipW"/>
    <property type="match status" value="1"/>
</dbReference>
<dbReference type="GO" id="GO:0097311">
    <property type="term" value="C:bacterial biofilm matrix"/>
    <property type="evidence" value="ECO:0007669"/>
    <property type="project" value="InterPro"/>
</dbReference>
<evidence type="ECO:0000313" key="3">
    <source>
        <dbReference type="EMBL" id="MCY9184490.1"/>
    </source>
</evidence>
<dbReference type="RefSeq" id="WP_268496722.1">
    <property type="nucleotide sequence ID" value="NZ_JALAVZ010000003.1"/>
</dbReference>
<accession>A0A9Q4EJN1</accession>
<dbReference type="EMBL" id="JALAWA010000003">
    <property type="protein sequence ID" value="MCY9184490.1"/>
    <property type="molecule type" value="Genomic_DNA"/>
</dbReference>
<feature type="chain" id="PRO_5040301688" evidence="2">
    <location>
        <begin position="32"/>
        <end position="253"/>
    </location>
</feature>
<dbReference type="InterPro" id="IPR023833">
    <property type="entry name" value="Signal_pept_SipW-depend-type"/>
</dbReference>
<evidence type="ECO:0000256" key="2">
    <source>
        <dbReference type="SAM" id="SignalP"/>
    </source>
</evidence>
<dbReference type="NCBIfam" id="TIGR04088">
    <property type="entry name" value="cognate_SipW"/>
    <property type="match status" value="1"/>
</dbReference>
<proteinExistence type="predicted"/>
<dbReference type="Proteomes" id="UP001073053">
    <property type="component" value="Unassembled WGS sequence"/>
</dbReference>
<evidence type="ECO:0000313" key="4">
    <source>
        <dbReference type="Proteomes" id="UP001073053"/>
    </source>
</evidence>
<reference evidence="3" key="1">
    <citation type="submission" date="2022-02" db="EMBL/GenBank/DDBJ databases">
        <title>Crop Bioprotection Bacillus Genome Sequencing.</title>
        <authorList>
            <person name="Dunlap C."/>
        </authorList>
    </citation>
    <scope>NUCLEOTIDE SEQUENCE</scope>
    <source>
        <strain evidence="3">EC49O2N-C10</strain>
    </source>
</reference>